<evidence type="ECO:0008006" key="3">
    <source>
        <dbReference type="Google" id="ProtNLM"/>
    </source>
</evidence>
<accession>A0A1I6WB77</accession>
<dbReference type="AlphaFoldDB" id="A0A1I6WB77"/>
<dbReference type="Proteomes" id="UP000198873">
    <property type="component" value="Unassembled WGS sequence"/>
</dbReference>
<protein>
    <recommendedName>
        <fullName evidence="3">Type II toxin-antitoxin system RelE/ParE family toxin</fullName>
    </recommendedName>
</protein>
<dbReference type="SUPFAM" id="SSF143011">
    <property type="entry name" value="RelE-like"/>
    <property type="match status" value="1"/>
</dbReference>
<evidence type="ECO:0000313" key="2">
    <source>
        <dbReference type="Proteomes" id="UP000198873"/>
    </source>
</evidence>
<sequence>MSRYRLQYSNEARDALRKMSTARRAGFEQAINEVATDPYRHGIALGGDRDRREASLAGTVTVYLVSAGVPVVSVVRIVHAD</sequence>
<proteinExistence type="predicted"/>
<dbReference type="RefSeq" id="WP_093844529.1">
    <property type="nucleotide sequence ID" value="NZ_FPAB01000017.1"/>
</dbReference>
<organism evidence="1 2">
    <name type="scientific">Streptomyces harbinensis</name>
    <dbReference type="NCBI Taxonomy" id="1176198"/>
    <lineage>
        <taxon>Bacteria</taxon>
        <taxon>Bacillati</taxon>
        <taxon>Actinomycetota</taxon>
        <taxon>Actinomycetes</taxon>
        <taxon>Kitasatosporales</taxon>
        <taxon>Streptomycetaceae</taxon>
        <taxon>Streptomyces</taxon>
    </lineage>
</organism>
<dbReference type="InterPro" id="IPR035093">
    <property type="entry name" value="RelE/ParE_toxin_dom_sf"/>
</dbReference>
<keyword evidence="2" id="KW-1185">Reference proteome</keyword>
<name>A0A1I6WB77_9ACTN</name>
<dbReference type="STRING" id="1176198.SAMN05444716_1177"/>
<gene>
    <name evidence="1" type="ORF">SAMN05444716_1177</name>
</gene>
<dbReference type="Gene3D" id="3.30.2310.20">
    <property type="entry name" value="RelE-like"/>
    <property type="match status" value="1"/>
</dbReference>
<reference evidence="2" key="1">
    <citation type="submission" date="2016-10" db="EMBL/GenBank/DDBJ databases">
        <authorList>
            <person name="Varghese N."/>
            <person name="Submissions S."/>
        </authorList>
    </citation>
    <scope>NUCLEOTIDE SEQUENCE [LARGE SCALE GENOMIC DNA]</scope>
    <source>
        <strain evidence="2">CGMCC 4.7047</strain>
    </source>
</reference>
<dbReference type="EMBL" id="FPAB01000017">
    <property type="protein sequence ID" value="SFT23249.1"/>
    <property type="molecule type" value="Genomic_DNA"/>
</dbReference>
<evidence type="ECO:0000313" key="1">
    <source>
        <dbReference type="EMBL" id="SFT23249.1"/>
    </source>
</evidence>